<protein>
    <submittedName>
        <fullName evidence="4">Chromosome replication initiation and membrane attachment protein</fullName>
    </submittedName>
</protein>
<dbReference type="EMBL" id="CP012357">
    <property type="protein sequence ID" value="AKX33830.1"/>
    <property type="molecule type" value="Genomic_DNA"/>
</dbReference>
<evidence type="ECO:0000256" key="1">
    <source>
        <dbReference type="ARBA" id="ARBA00093462"/>
    </source>
</evidence>
<dbReference type="PATRIC" id="fig|216942.3.peg.164"/>
<dbReference type="RefSeq" id="WP_075057927.1">
    <property type="nucleotide sequence ID" value="NZ_CP012357.1"/>
</dbReference>
<dbReference type="OrthoDB" id="387560at2"/>
<evidence type="ECO:0000313" key="5">
    <source>
        <dbReference type="Proteomes" id="UP000067476"/>
    </source>
</evidence>
<dbReference type="AlphaFoldDB" id="A0A0K1W0J8"/>
<dbReference type="Pfam" id="PF25888">
    <property type="entry name" value="WHD_DnaB"/>
    <property type="match status" value="1"/>
</dbReference>
<dbReference type="KEGG" id="sll:SLITO_v1c01640"/>
<reference evidence="4 5" key="1">
    <citation type="journal article" date="2015" name="Genome Announc.">
        <title>Complete Genome Sequence of Spiroplasma litorale TN-1T (DSM 21781), a Bacterium Isolated from a Green-Eyed Horsefly (Tabanus nigrovittatus).</title>
        <authorList>
            <person name="Lo W.S."/>
            <person name="Lai Y.C."/>
            <person name="Lien Y.W."/>
            <person name="Wang T.H."/>
            <person name="Kuo C.H."/>
        </authorList>
    </citation>
    <scope>NUCLEOTIDE SEQUENCE [LARGE SCALE GENOMIC DNA]</scope>
    <source>
        <strain evidence="4 5">TN-1</strain>
    </source>
</reference>
<evidence type="ECO:0000259" key="2">
    <source>
        <dbReference type="Pfam" id="PF07261"/>
    </source>
</evidence>
<comment type="similarity">
    <text evidence="1">Belongs to the DnaB/DnaD family.</text>
</comment>
<sequence length="414" mass="48637">MNLYKYIVSLNDIIDRPSSKILTYLYQPIVGIQAITIYKTLLEEGLIAKELKNYNFNMLRIFNLTSLSEEQYFENIKKLEAVGLLKTLINYKKEFYMFNLYSPLEPINFFDSEAFNSCLFNKIGKTDYEIIRYIFRDDNKTLYQDNGCVDISSSFNDVFSSILNNKNINEVSHLKPKPSKNCLFIEEDFKKIVDEIKKRNFVFEISLDLAKKWFNELYLLYKFRVEDFISLFSKIDKNVITKGDKNRIFALAESIKNNLFKNQNIAQFDGKEHMNRQKNLKIKEMETIKPNLYLKALLGLKTLNDDQKNLLKDLSMNYKLRDSVINCLIEFSFLKNEKLIVTNYIFKIAKSLNENSIKTADMAMEYLINAHKNSKNSKVKFSNDNGWSEAKNKKTYEVNVENDVKLDIKAWGDL</sequence>
<dbReference type="Pfam" id="PF07261">
    <property type="entry name" value="DnaB_2"/>
    <property type="match status" value="1"/>
</dbReference>
<dbReference type="Proteomes" id="UP000067476">
    <property type="component" value="Chromosome"/>
</dbReference>
<dbReference type="InterPro" id="IPR058660">
    <property type="entry name" value="WHD_DnaB"/>
</dbReference>
<dbReference type="STRING" id="216942.SLITO_v1c01640"/>
<gene>
    <name evidence="4" type="primary">dnaB</name>
    <name evidence="4" type="ORF">SLITO_v1c01640</name>
</gene>
<feature type="domain" description="DnaB/C C-terminal" evidence="2">
    <location>
        <begin position="304"/>
        <end position="366"/>
    </location>
</feature>
<name>A0A0K1W0J8_9MOLU</name>
<evidence type="ECO:0000259" key="3">
    <source>
        <dbReference type="Pfam" id="PF25888"/>
    </source>
</evidence>
<organism evidence="4 5">
    <name type="scientific">Spiroplasma litorale</name>
    <dbReference type="NCBI Taxonomy" id="216942"/>
    <lineage>
        <taxon>Bacteria</taxon>
        <taxon>Bacillati</taxon>
        <taxon>Mycoplasmatota</taxon>
        <taxon>Mollicutes</taxon>
        <taxon>Entomoplasmatales</taxon>
        <taxon>Spiroplasmataceae</taxon>
        <taxon>Spiroplasma</taxon>
    </lineage>
</organism>
<keyword evidence="5" id="KW-1185">Reference proteome</keyword>
<feature type="domain" description="Replicative helicase loading/DNA remodeling protein DnaB N-terminal winged helix" evidence="3">
    <location>
        <begin position="17"/>
        <end position="192"/>
    </location>
</feature>
<dbReference type="InterPro" id="IPR006343">
    <property type="entry name" value="DnaB/C_C"/>
</dbReference>
<accession>A0A0K1W0J8</accession>
<proteinExistence type="inferred from homology"/>
<evidence type="ECO:0000313" key="4">
    <source>
        <dbReference type="EMBL" id="AKX33830.1"/>
    </source>
</evidence>